<proteinExistence type="predicted"/>
<name>A0A2Z3RAD9_LEVBR</name>
<dbReference type="EMBL" id="QFDK01000005">
    <property type="protein sequence ID" value="TOZ04466.1"/>
    <property type="molecule type" value="Genomic_DNA"/>
</dbReference>
<dbReference type="AlphaFoldDB" id="A0A2Z3RAD9"/>
<dbReference type="EMBL" id="CP021456">
    <property type="protein sequence ID" value="AWP47391.1"/>
    <property type="molecule type" value="Genomic_DNA"/>
</dbReference>
<organism evidence="1">
    <name type="scientific">Levilactobacillus brevis</name>
    <name type="common">Lactobacillus brevis</name>
    <dbReference type="NCBI Taxonomy" id="1580"/>
    <lineage>
        <taxon>Bacteria</taxon>
        <taxon>Bacillati</taxon>
        <taxon>Bacillota</taxon>
        <taxon>Bacilli</taxon>
        <taxon>Lactobacillales</taxon>
        <taxon>Lactobacillaceae</taxon>
        <taxon>Levilactobacillus</taxon>
    </lineage>
</organism>
<reference evidence="1" key="1">
    <citation type="submission" date="2017-05" db="EMBL/GenBank/DDBJ databases">
        <authorList>
            <person name="Song R."/>
            <person name="Chenine A.L."/>
            <person name="Ruprecht R.M."/>
        </authorList>
    </citation>
    <scope>NUCLEOTIDE SEQUENCE [LARGE SCALE GENOMIC DNA]</scope>
    <source>
        <strain evidence="1">ZLB004</strain>
    </source>
</reference>
<reference evidence="2" key="2">
    <citation type="submission" date="2018-05" db="EMBL/GenBank/DDBJ databases">
        <title>Genome Comparison of Lactic Acid Bacteria Isolated from non-Wheat Sourdough.</title>
        <authorList>
            <person name="Rice T."/>
            <person name="Axel C."/>
            <person name="Lynch K.M."/>
            <person name="Benz C."/>
            <person name="Arendt E.K."/>
            <person name="Coffey A."/>
        </authorList>
    </citation>
    <scope>NUCLEOTIDE SEQUENCE</scope>
    <source>
        <strain evidence="2">TR055</strain>
    </source>
</reference>
<accession>A0A2Z3RAD9</accession>
<evidence type="ECO:0000313" key="2">
    <source>
        <dbReference type="EMBL" id="TOZ04466.1"/>
    </source>
</evidence>
<sequence length="407" mass="46064">MFKDCITQANAQPGLNDDPATSAEVREILTLAKQDFNDISPEQEKLIENVGKLFKDFNGTLKINGSKKVVQVFNKMRNRKYDMSIPNKEFRVVGFPDVGKGFEMKARVIAKDSEELAFEATTMYDAMDTYLDKLAQMHRYARSVLGKEAESIILMDIEKLVALDPDKELKYRFISDGDPAEDSSKFYLRSVVDAKRYKLYDNGLVLYLGLMAVNNYALAGNVNFHVVDFQLTDSKMELYLLENNSKTLKGGVKVETGILISNSEIADGSVRFDLLYKISDGDKTVRLTGDKVLSFAHSWNSKVIKEKLDGLSKLNDFVEDIYSAVEKVKFSEKVGTELLFKIFDKLSHAKSLPMDLKTKIENEQDTANNTETLLSVLSRIEEISSKYGEDTNLFIQAKLHELLVKNR</sequence>
<gene>
    <name evidence="1" type="ORF">CCS05_10905</name>
    <name evidence="2" type="ORF">DIS17_05780</name>
</gene>
<protein>
    <submittedName>
        <fullName evidence="1">Uncharacterized protein</fullName>
    </submittedName>
</protein>
<evidence type="ECO:0000313" key="1">
    <source>
        <dbReference type="EMBL" id="AWP47391.1"/>
    </source>
</evidence>
<dbReference type="Proteomes" id="UP000785759">
    <property type="component" value="Unassembled WGS sequence"/>
</dbReference>
<dbReference type="RefSeq" id="WP_110139952.1">
    <property type="nucleotide sequence ID" value="NZ_QFDK01000005.1"/>
</dbReference>